<dbReference type="EMBL" id="JH169651">
    <property type="protein sequence ID" value="EHB07262.1"/>
    <property type="molecule type" value="Genomic_DNA"/>
</dbReference>
<comment type="subcellular location">
    <subcellularLocation>
        <location evidence="1">Cytoplasm</location>
    </subcellularLocation>
</comment>
<dbReference type="STRING" id="10181.G5BDA1"/>
<evidence type="ECO:0000256" key="1">
    <source>
        <dbReference type="ARBA" id="ARBA00004496"/>
    </source>
</evidence>
<keyword evidence="4" id="KW-0677">Repeat</keyword>
<dbReference type="PANTHER" id="PTHR14224">
    <property type="entry name" value="SIMILAR TO PREFERENTIALLY EXPRESSED ANTIGEN IN MELANOMA-LIKE 3"/>
    <property type="match status" value="1"/>
</dbReference>
<sequence length="170" mass="19274">MGVLITMRKLEISESQLGIVKLQAQKLQGLQAVLHGLDVLLAQKVHSMCLTFPLETLAVTHCQLSRSDWEHLSQCLSISQVKHLYLKGVRLTLTSFSYIKNCTAVATLDKLLYHTAKLSNLNQEQYSIPQDIFLLRDSVHPLRLDQVHDALMRIVQSSRLLLTQLTLFPD</sequence>
<dbReference type="Proteomes" id="UP000006813">
    <property type="component" value="Unassembled WGS sequence"/>
</dbReference>
<evidence type="ECO:0000256" key="4">
    <source>
        <dbReference type="ARBA" id="ARBA00022737"/>
    </source>
</evidence>
<dbReference type="AlphaFoldDB" id="G5BDA1"/>
<keyword evidence="3" id="KW-0433">Leucine-rich repeat</keyword>
<keyword evidence="2" id="KW-0963">Cytoplasm</keyword>
<proteinExistence type="predicted"/>
<accession>G5BDA1</accession>
<evidence type="ECO:0000313" key="5">
    <source>
        <dbReference type="EMBL" id="EHB07262.1"/>
    </source>
</evidence>
<reference evidence="5 6" key="1">
    <citation type="journal article" date="2011" name="Nature">
        <title>Genome sequencing reveals insights into physiology and longevity of the naked mole rat.</title>
        <authorList>
            <person name="Kim E.B."/>
            <person name="Fang X."/>
            <person name="Fushan A.A."/>
            <person name="Huang Z."/>
            <person name="Lobanov A.V."/>
            <person name="Han L."/>
            <person name="Marino S.M."/>
            <person name="Sun X."/>
            <person name="Turanov A.A."/>
            <person name="Yang P."/>
            <person name="Yim S.H."/>
            <person name="Zhao X."/>
            <person name="Kasaikina M.V."/>
            <person name="Stoletzki N."/>
            <person name="Peng C."/>
            <person name="Polak P."/>
            <person name="Xiong Z."/>
            <person name="Kiezun A."/>
            <person name="Zhu Y."/>
            <person name="Chen Y."/>
            <person name="Kryukov G.V."/>
            <person name="Zhang Q."/>
            <person name="Peshkin L."/>
            <person name="Yang L."/>
            <person name="Bronson R.T."/>
            <person name="Buffenstein R."/>
            <person name="Wang B."/>
            <person name="Han C."/>
            <person name="Li Q."/>
            <person name="Chen L."/>
            <person name="Zhao W."/>
            <person name="Sunyaev S.R."/>
            <person name="Park T.J."/>
            <person name="Zhang G."/>
            <person name="Wang J."/>
            <person name="Gladyshev V.N."/>
        </authorList>
    </citation>
    <scope>NUCLEOTIDE SEQUENCE [LARGE SCALE GENOMIC DNA]</scope>
</reference>
<evidence type="ECO:0000256" key="2">
    <source>
        <dbReference type="ARBA" id="ARBA00022490"/>
    </source>
</evidence>
<dbReference type="InterPro" id="IPR050694">
    <property type="entry name" value="LRRC14/PRAME"/>
</dbReference>
<name>G5BDA1_HETGA</name>
<dbReference type="GO" id="GO:0005737">
    <property type="term" value="C:cytoplasm"/>
    <property type="evidence" value="ECO:0007669"/>
    <property type="project" value="UniProtKB-SubCell"/>
</dbReference>
<evidence type="ECO:0000256" key="3">
    <source>
        <dbReference type="ARBA" id="ARBA00022614"/>
    </source>
</evidence>
<protein>
    <submittedName>
        <fullName evidence="5">Putative PRAME family member 25</fullName>
    </submittedName>
</protein>
<dbReference type="InParanoid" id="G5BDA1"/>
<evidence type="ECO:0000313" key="6">
    <source>
        <dbReference type="Proteomes" id="UP000006813"/>
    </source>
</evidence>
<dbReference type="PANTHER" id="PTHR14224:SF9">
    <property type="entry name" value="LEUCINE-RICH REPEAT-CONTAINING PROTEIN 14"/>
    <property type="match status" value="1"/>
</dbReference>
<organism evidence="5 6">
    <name type="scientific">Heterocephalus glaber</name>
    <name type="common">Naked mole rat</name>
    <dbReference type="NCBI Taxonomy" id="10181"/>
    <lineage>
        <taxon>Eukaryota</taxon>
        <taxon>Metazoa</taxon>
        <taxon>Chordata</taxon>
        <taxon>Craniata</taxon>
        <taxon>Vertebrata</taxon>
        <taxon>Euteleostomi</taxon>
        <taxon>Mammalia</taxon>
        <taxon>Eutheria</taxon>
        <taxon>Euarchontoglires</taxon>
        <taxon>Glires</taxon>
        <taxon>Rodentia</taxon>
        <taxon>Hystricomorpha</taxon>
        <taxon>Bathyergidae</taxon>
        <taxon>Heterocephalus</taxon>
    </lineage>
</organism>
<dbReference type="SUPFAM" id="SSF52047">
    <property type="entry name" value="RNI-like"/>
    <property type="match status" value="1"/>
</dbReference>
<gene>
    <name evidence="5" type="ORF">GW7_15823</name>
</gene>